<evidence type="ECO:0000256" key="1">
    <source>
        <dbReference type="ARBA" id="ARBA00007401"/>
    </source>
</evidence>
<dbReference type="PANTHER" id="PTHR42732">
    <property type="entry name" value="BETA-GALACTOSIDASE"/>
    <property type="match status" value="1"/>
</dbReference>
<reference evidence="7 8" key="1">
    <citation type="submission" date="2020-05" db="EMBL/GenBank/DDBJ databases">
        <title>Nakamurella sp. DB0629 isolated from air conditioner.</title>
        <authorList>
            <person name="Kim D.H."/>
            <person name="Kim D.-U."/>
        </authorList>
    </citation>
    <scope>NUCLEOTIDE SEQUENCE [LARGE SCALE GENOMIC DNA]</scope>
    <source>
        <strain evidence="7 8">DB0629</strain>
    </source>
</reference>
<keyword evidence="8" id="KW-1185">Reference proteome</keyword>
<proteinExistence type="inferred from homology"/>
<evidence type="ECO:0000259" key="5">
    <source>
        <dbReference type="Pfam" id="PF00703"/>
    </source>
</evidence>
<evidence type="ECO:0000259" key="6">
    <source>
        <dbReference type="Pfam" id="PF02837"/>
    </source>
</evidence>
<dbReference type="InterPro" id="IPR036156">
    <property type="entry name" value="Beta-gal/glucu_dom_sf"/>
</dbReference>
<dbReference type="InterPro" id="IPR017853">
    <property type="entry name" value="GH"/>
</dbReference>
<gene>
    <name evidence="7" type="ORF">HKD39_07730</name>
</gene>
<keyword evidence="3" id="KW-0326">Glycosidase</keyword>
<dbReference type="RefSeq" id="WP_171199267.1">
    <property type="nucleotide sequence ID" value="NZ_JABEND010000003.1"/>
</dbReference>
<dbReference type="InterPro" id="IPR006102">
    <property type="entry name" value="Ig-like_GH2"/>
</dbReference>
<organism evidence="7 8">
    <name type="scientific">Nakamurella aerolata</name>
    <dbReference type="NCBI Taxonomy" id="1656892"/>
    <lineage>
        <taxon>Bacteria</taxon>
        <taxon>Bacillati</taxon>
        <taxon>Actinomycetota</taxon>
        <taxon>Actinomycetes</taxon>
        <taxon>Nakamurellales</taxon>
        <taxon>Nakamurellaceae</taxon>
        <taxon>Nakamurella</taxon>
    </lineage>
</organism>
<keyword evidence="2" id="KW-0378">Hydrolase</keyword>
<comment type="similarity">
    <text evidence="1">Belongs to the glycosyl hydrolase 2 family.</text>
</comment>
<feature type="domain" description="Glycosyl hydrolases family 2 sugar binding" evidence="6">
    <location>
        <begin position="52"/>
        <end position="161"/>
    </location>
</feature>
<dbReference type="Proteomes" id="UP000562984">
    <property type="component" value="Unassembled WGS sequence"/>
</dbReference>
<dbReference type="Gene3D" id="2.60.40.10">
    <property type="entry name" value="Immunoglobulins"/>
    <property type="match status" value="1"/>
</dbReference>
<dbReference type="Gene3D" id="3.20.20.80">
    <property type="entry name" value="Glycosidases"/>
    <property type="match status" value="1"/>
</dbReference>
<sequence>MTSAPAPAADSPTTSAPAAAAALPAEPAPTDPALPRPEYPRPSLQRPDWLCLNGTWQFEFDQGDSGLQRGLLERELEQTITVPFAPEAQLSGIGNTDFLEAVWYRRTVSIPADWAGRKVLLHIGAADYDTTVWCNGVEVGRHRGGFTSFTVDLGPADALGPDAVLVIRCRDTHRGYQPRGKQTRTFAGFGAVYGRTTGIWQSVWLEPVPDTYLLRPRVTPNVGSGQFEVAAPLSGPRAGLRLVAELTDDAGVVVSREVAADSDFQPALTLVLPTDRVRLWQPSDPFLYGLTLRLLDSTGAQVDEVRSYAGLRGVTIDGKAVLLNGSAVFQRLVLDQGYYPDGLMTAPSDQALIDDIELSMAAGFNGARLHQKVFEERFLYHCDRMGYLVWGEFGDWGCRAGGGPGDDIQHPTASYITEWLEALERDYSHPAIVGWCPLNETFQNMQDRVTELDDVTRGMYLATKAFDLTRPVIDASGYAHRIPDVDIYDSHLYEQDPAAFAARMAPLADGRPYTNGNDDADSADWSVRYAGQPYFCSEFGGIWWNPDAEPGADSWGYGQAVRSEEELYTRFAGLVDALLDDENMFGYCYTQLTDVFQEQNGIYRFDRGGKLDVARIKQIQQRAAAIEKRRNG</sequence>
<evidence type="ECO:0000256" key="3">
    <source>
        <dbReference type="ARBA" id="ARBA00023295"/>
    </source>
</evidence>
<feature type="domain" description="Glycoside hydrolase family 2 immunoglobulin-like beta-sandwich" evidence="5">
    <location>
        <begin position="215"/>
        <end position="312"/>
    </location>
</feature>
<feature type="region of interest" description="Disordered" evidence="4">
    <location>
        <begin position="1"/>
        <end position="40"/>
    </location>
</feature>
<dbReference type="SUPFAM" id="SSF51445">
    <property type="entry name" value="(Trans)glycosidases"/>
    <property type="match status" value="1"/>
</dbReference>
<dbReference type="GO" id="GO:0005975">
    <property type="term" value="P:carbohydrate metabolic process"/>
    <property type="evidence" value="ECO:0007669"/>
    <property type="project" value="InterPro"/>
</dbReference>
<comment type="caution">
    <text evidence="7">The sequence shown here is derived from an EMBL/GenBank/DDBJ whole genome shotgun (WGS) entry which is preliminary data.</text>
</comment>
<dbReference type="GO" id="GO:0004553">
    <property type="term" value="F:hydrolase activity, hydrolyzing O-glycosyl compounds"/>
    <property type="evidence" value="ECO:0007669"/>
    <property type="project" value="InterPro"/>
</dbReference>
<dbReference type="EMBL" id="JABEND010000003">
    <property type="protein sequence ID" value="NNG35604.1"/>
    <property type="molecule type" value="Genomic_DNA"/>
</dbReference>
<evidence type="ECO:0000256" key="2">
    <source>
        <dbReference type="ARBA" id="ARBA00022801"/>
    </source>
</evidence>
<dbReference type="Gene3D" id="2.60.120.260">
    <property type="entry name" value="Galactose-binding domain-like"/>
    <property type="match status" value="1"/>
</dbReference>
<dbReference type="SUPFAM" id="SSF49303">
    <property type="entry name" value="beta-Galactosidase/glucuronidase domain"/>
    <property type="match status" value="1"/>
</dbReference>
<dbReference type="PANTHER" id="PTHR42732:SF3">
    <property type="entry name" value="HYDROLASE"/>
    <property type="match status" value="1"/>
</dbReference>
<dbReference type="AlphaFoldDB" id="A0A849A3J8"/>
<dbReference type="InterPro" id="IPR051913">
    <property type="entry name" value="GH2_Domain-Containing"/>
</dbReference>
<feature type="compositionally biased region" description="Pro residues" evidence="4">
    <location>
        <begin position="26"/>
        <end position="37"/>
    </location>
</feature>
<evidence type="ECO:0000256" key="4">
    <source>
        <dbReference type="SAM" id="MobiDB-lite"/>
    </source>
</evidence>
<dbReference type="Pfam" id="PF02837">
    <property type="entry name" value="Glyco_hydro_2_N"/>
    <property type="match status" value="1"/>
</dbReference>
<dbReference type="SUPFAM" id="SSF49785">
    <property type="entry name" value="Galactose-binding domain-like"/>
    <property type="match status" value="1"/>
</dbReference>
<dbReference type="InterPro" id="IPR008979">
    <property type="entry name" value="Galactose-bd-like_sf"/>
</dbReference>
<evidence type="ECO:0000313" key="7">
    <source>
        <dbReference type="EMBL" id="NNG35604.1"/>
    </source>
</evidence>
<dbReference type="InterPro" id="IPR013783">
    <property type="entry name" value="Ig-like_fold"/>
</dbReference>
<dbReference type="InterPro" id="IPR006104">
    <property type="entry name" value="Glyco_hydro_2_N"/>
</dbReference>
<protein>
    <submittedName>
        <fullName evidence="7">Beta-galactosidase</fullName>
    </submittedName>
</protein>
<feature type="compositionally biased region" description="Low complexity" evidence="4">
    <location>
        <begin position="1"/>
        <end position="25"/>
    </location>
</feature>
<evidence type="ECO:0000313" key="8">
    <source>
        <dbReference type="Proteomes" id="UP000562984"/>
    </source>
</evidence>
<dbReference type="Pfam" id="PF00703">
    <property type="entry name" value="Glyco_hydro_2"/>
    <property type="match status" value="1"/>
</dbReference>
<accession>A0A849A3J8</accession>
<name>A0A849A3J8_9ACTN</name>